<organism evidence="1">
    <name type="scientific">marine metagenome</name>
    <dbReference type="NCBI Taxonomy" id="408172"/>
    <lineage>
        <taxon>unclassified sequences</taxon>
        <taxon>metagenomes</taxon>
        <taxon>ecological metagenomes</taxon>
    </lineage>
</organism>
<accession>A0A382R6U5</accession>
<sequence>MSPSLGSQEFDDDLVRGWEFMLKHPTGFAEHGCRRVSASDGYPTRSGDYSLRFEVQSGDCNSNAGWNDCTTDRSRHELTQIEKPSRETQYDGDEYWYTWSVYVPKSPLKQGDSITFLGQFNSDNAARFYIEDFQKGLGFRFNDRNYEIIERDVLIANELSRDAWTDILIHAIWSTSDDGLLELYINGNLAKTLTGPNMDGASMVNFDFGIYNAFISKCQCETMPTQVAYFDELRRGKTRQEVELQR</sequence>
<dbReference type="InterPro" id="IPR025975">
    <property type="entry name" value="Polysacc_lyase"/>
</dbReference>
<reference evidence="1" key="1">
    <citation type="submission" date="2018-05" db="EMBL/GenBank/DDBJ databases">
        <authorList>
            <person name="Lanie J.A."/>
            <person name="Ng W.-L."/>
            <person name="Kazmierczak K.M."/>
            <person name="Andrzejewski T.M."/>
            <person name="Davidsen T.M."/>
            <person name="Wayne K.J."/>
            <person name="Tettelin H."/>
            <person name="Glass J.I."/>
            <person name="Rusch D."/>
            <person name="Podicherti R."/>
            <person name="Tsui H.-C.T."/>
            <person name="Winkler M.E."/>
        </authorList>
    </citation>
    <scope>NUCLEOTIDE SEQUENCE</scope>
</reference>
<dbReference type="Pfam" id="PF14099">
    <property type="entry name" value="Polysacc_lyase"/>
    <property type="match status" value="1"/>
</dbReference>
<evidence type="ECO:0000313" key="1">
    <source>
        <dbReference type="EMBL" id="SVC92990.1"/>
    </source>
</evidence>
<dbReference type="Gene3D" id="2.60.120.200">
    <property type="match status" value="1"/>
</dbReference>
<dbReference type="EMBL" id="UINC01119284">
    <property type="protein sequence ID" value="SVC92990.1"/>
    <property type="molecule type" value="Genomic_DNA"/>
</dbReference>
<dbReference type="AlphaFoldDB" id="A0A382R6U5"/>
<evidence type="ECO:0008006" key="2">
    <source>
        <dbReference type="Google" id="ProtNLM"/>
    </source>
</evidence>
<protein>
    <recommendedName>
        <fullName evidence="2">LamG-like jellyroll fold domain-containing protein</fullName>
    </recommendedName>
</protein>
<proteinExistence type="predicted"/>
<dbReference type="SUPFAM" id="SSF49899">
    <property type="entry name" value="Concanavalin A-like lectins/glucanases"/>
    <property type="match status" value="1"/>
</dbReference>
<gene>
    <name evidence="1" type="ORF">METZ01_LOCUS345844</name>
</gene>
<name>A0A382R6U5_9ZZZZ</name>
<dbReference type="InterPro" id="IPR013320">
    <property type="entry name" value="ConA-like_dom_sf"/>
</dbReference>